<keyword evidence="9 12" id="KW-0503">Monooxygenase</keyword>
<evidence type="ECO:0000256" key="8">
    <source>
        <dbReference type="ARBA" id="ARBA00023004"/>
    </source>
</evidence>
<name>A0A8H3QR58_9GLOM</name>
<comment type="similarity">
    <text evidence="3 12">Belongs to the cytochrome P450 family.</text>
</comment>
<accession>A0A8H3QR58</accession>
<dbReference type="InterPro" id="IPR017972">
    <property type="entry name" value="Cyt_P450_CS"/>
</dbReference>
<evidence type="ECO:0000256" key="9">
    <source>
        <dbReference type="ARBA" id="ARBA00023033"/>
    </source>
</evidence>
<evidence type="ECO:0000313" key="15">
    <source>
        <dbReference type="Proteomes" id="UP000615446"/>
    </source>
</evidence>
<dbReference type="GO" id="GO:0004497">
    <property type="term" value="F:monooxygenase activity"/>
    <property type="evidence" value="ECO:0007669"/>
    <property type="project" value="UniProtKB-KW"/>
</dbReference>
<keyword evidence="4 11" id="KW-0349">Heme</keyword>
<feature type="transmembrane region" description="Helical" evidence="13">
    <location>
        <begin position="6"/>
        <end position="23"/>
    </location>
</feature>
<evidence type="ECO:0000256" key="6">
    <source>
        <dbReference type="ARBA" id="ARBA00022723"/>
    </source>
</evidence>
<comment type="caution">
    <text evidence="14">The sequence shown here is derived from an EMBL/GenBank/DDBJ whole genome shotgun (WGS) entry which is preliminary data.</text>
</comment>
<dbReference type="GO" id="GO:0016705">
    <property type="term" value="F:oxidoreductase activity, acting on paired donors, with incorporation or reduction of molecular oxygen"/>
    <property type="evidence" value="ECO:0007669"/>
    <property type="project" value="InterPro"/>
</dbReference>
<comment type="subcellular location">
    <subcellularLocation>
        <location evidence="2">Membrane</location>
    </subcellularLocation>
</comment>
<dbReference type="PANTHER" id="PTHR46206:SF5">
    <property type="entry name" value="P450, PUTATIVE (EUROFUNG)-RELATED"/>
    <property type="match status" value="1"/>
</dbReference>
<evidence type="ECO:0000256" key="4">
    <source>
        <dbReference type="ARBA" id="ARBA00022617"/>
    </source>
</evidence>
<evidence type="ECO:0000256" key="5">
    <source>
        <dbReference type="ARBA" id="ARBA00022692"/>
    </source>
</evidence>
<keyword evidence="8 11" id="KW-0408">Iron</keyword>
<keyword evidence="10 13" id="KW-0472">Membrane</keyword>
<organism evidence="14 15">
    <name type="scientific">Rhizophagus clarus</name>
    <dbReference type="NCBI Taxonomy" id="94130"/>
    <lineage>
        <taxon>Eukaryota</taxon>
        <taxon>Fungi</taxon>
        <taxon>Fungi incertae sedis</taxon>
        <taxon>Mucoromycota</taxon>
        <taxon>Glomeromycotina</taxon>
        <taxon>Glomeromycetes</taxon>
        <taxon>Glomerales</taxon>
        <taxon>Glomeraceae</taxon>
        <taxon>Rhizophagus</taxon>
    </lineage>
</organism>
<dbReference type="Gene3D" id="1.10.630.10">
    <property type="entry name" value="Cytochrome P450"/>
    <property type="match status" value="1"/>
</dbReference>
<dbReference type="InterPro" id="IPR036396">
    <property type="entry name" value="Cyt_P450_sf"/>
</dbReference>
<feature type="binding site" description="axial binding residue" evidence="11">
    <location>
        <position position="444"/>
    </location>
    <ligand>
        <name>heme</name>
        <dbReference type="ChEBI" id="CHEBI:30413"/>
    </ligand>
    <ligandPart>
        <name>Fe</name>
        <dbReference type="ChEBI" id="CHEBI:18248"/>
    </ligandPart>
</feature>
<keyword evidence="12" id="KW-0560">Oxidoreductase</keyword>
<reference evidence="14" key="1">
    <citation type="submission" date="2019-10" db="EMBL/GenBank/DDBJ databases">
        <title>Conservation and host-specific expression of non-tandemly repeated heterogenous ribosome RNA gene in arbuscular mycorrhizal fungi.</title>
        <authorList>
            <person name="Maeda T."/>
            <person name="Kobayashi Y."/>
            <person name="Nakagawa T."/>
            <person name="Ezawa T."/>
            <person name="Yamaguchi K."/>
            <person name="Bino T."/>
            <person name="Nishimoto Y."/>
            <person name="Shigenobu S."/>
            <person name="Kawaguchi M."/>
        </authorList>
    </citation>
    <scope>NUCLEOTIDE SEQUENCE</scope>
    <source>
        <strain evidence="14">HR1</strain>
    </source>
</reference>
<dbReference type="CDD" id="cd11041">
    <property type="entry name" value="CYP503A1-like"/>
    <property type="match status" value="1"/>
</dbReference>
<evidence type="ECO:0000313" key="14">
    <source>
        <dbReference type="EMBL" id="GES89103.1"/>
    </source>
</evidence>
<dbReference type="Proteomes" id="UP000615446">
    <property type="component" value="Unassembled WGS sequence"/>
</dbReference>
<evidence type="ECO:0000256" key="3">
    <source>
        <dbReference type="ARBA" id="ARBA00010617"/>
    </source>
</evidence>
<gene>
    <name evidence="14" type="ORF">RCL2_001601700</name>
</gene>
<evidence type="ECO:0000256" key="10">
    <source>
        <dbReference type="ARBA" id="ARBA00023136"/>
    </source>
</evidence>
<sequence>MEETSMFQTYTIGIIFLIIFYIIRRPRIGTNEPPLVPYTIPIFGHTYNYLFNTRKFFKSCEEQYGECFSIYVFGRVMTVVSKSSLNEVFRSHKDFETAINEILPFHKIFEHSNGCSDKTIHINAKIAREVSDKFDIYTPIVQKYLLEGIDKWIGDCKESKEIRGTWSLINNIIALPISKILVGEEAASYEDVVKSLGDLAFDLGPISAIPPILAFIHQKLHEFVITLPIRFGWNPISRHRKVIINRIKPVIEKRVKEKKILGKDYKPCNDMLECYINQPDFDHTNSENFLYYVDALLILTFGAIGTTSRTVTNGLYDMAGRPDCLNELYEEAMMIDKECNGSVTLPDIQKMKKLDSFIKESLRHSDDTLNLPHNVISESYTFANGYTIPKGRIVNLYVDDLLKSRDGFGDDAEEFKPFRFVNANSPATKVDRHYVVFGGGKHACPGRFFAINESKLILHKLILKYNIKTKSGKIENKIYIGPNTLPSWNALVFENRKE</sequence>
<dbReference type="GO" id="GO:0016020">
    <property type="term" value="C:membrane"/>
    <property type="evidence" value="ECO:0007669"/>
    <property type="project" value="UniProtKB-SubCell"/>
</dbReference>
<dbReference type="OrthoDB" id="1844152at2759"/>
<evidence type="ECO:0000256" key="2">
    <source>
        <dbReference type="ARBA" id="ARBA00004370"/>
    </source>
</evidence>
<dbReference type="InterPro" id="IPR001128">
    <property type="entry name" value="Cyt_P450"/>
</dbReference>
<evidence type="ECO:0000256" key="7">
    <source>
        <dbReference type="ARBA" id="ARBA00022989"/>
    </source>
</evidence>
<dbReference type="GO" id="GO:0005506">
    <property type="term" value="F:iron ion binding"/>
    <property type="evidence" value="ECO:0007669"/>
    <property type="project" value="InterPro"/>
</dbReference>
<evidence type="ECO:0000256" key="12">
    <source>
        <dbReference type="RuleBase" id="RU000461"/>
    </source>
</evidence>
<comment type="cofactor">
    <cofactor evidence="1 11">
        <name>heme</name>
        <dbReference type="ChEBI" id="CHEBI:30413"/>
    </cofactor>
</comment>
<evidence type="ECO:0000256" key="13">
    <source>
        <dbReference type="SAM" id="Phobius"/>
    </source>
</evidence>
<keyword evidence="5 13" id="KW-0812">Transmembrane</keyword>
<evidence type="ECO:0000256" key="1">
    <source>
        <dbReference type="ARBA" id="ARBA00001971"/>
    </source>
</evidence>
<proteinExistence type="inferred from homology"/>
<dbReference type="PANTHER" id="PTHR46206">
    <property type="entry name" value="CYTOCHROME P450"/>
    <property type="match status" value="1"/>
</dbReference>
<dbReference type="SUPFAM" id="SSF48264">
    <property type="entry name" value="Cytochrome P450"/>
    <property type="match status" value="1"/>
</dbReference>
<dbReference type="InterPro" id="IPR002403">
    <property type="entry name" value="Cyt_P450_E_grp-IV"/>
</dbReference>
<dbReference type="AlphaFoldDB" id="A0A8H3QR58"/>
<dbReference type="PRINTS" id="PR00465">
    <property type="entry name" value="EP450IV"/>
</dbReference>
<evidence type="ECO:0000256" key="11">
    <source>
        <dbReference type="PIRSR" id="PIRSR602403-1"/>
    </source>
</evidence>
<dbReference type="EMBL" id="BLAL01000183">
    <property type="protein sequence ID" value="GES89103.1"/>
    <property type="molecule type" value="Genomic_DNA"/>
</dbReference>
<dbReference type="GO" id="GO:0020037">
    <property type="term" value="F:heme binding"/>
    <property type="evidence" value="ECO:0007669"/>
    <property type="project" value="InterPro"/>
</dbReference>
<dbReference type="PROSITE" id="PS00086">
    <property type="entry name" value="CYTOCHROME_P450"/>
    <property type="match status" value="1"/>
</dbReference>
<keyword evidence="7 13" id="KW-1133">Transmembrane helix</keyword>
<dbReference type="Pfam" id="PF00067">
    <property type="entry name" value="p450"/>
    <property type="match status" value="1"/>
</dbReference>
<keyword evidence="6 11" id="KW-0479">Metal-binding</keyword>
<protein>
    <submittedName>
        <fullName evidence="14">Cytochrome P450</fullName>
    </submittedName>
</protein>